<proteinExistence type="predicted"/>
<gene>
    <name evidence="4" type="ORF">PCOR1329_LOCUS78254</name>
</gene>
<dbReference type="InterPro" id="IPR039780">
    <property type="entry name" value="Mot2"/>
</dbReference>
<dbReference type="CDD" id="cd16618">
    <property type="entry name" value="mRING-HC-C4C4_CNOT4"/>
    <property type="match status" value="1"/>
</dbReference>
<feature type="non-terminal residue" evidence="4">
    <location>
        <position position="1"/>
    </location>
</feature>
<dbReference type="SUPFAM" id="SSF57850">
    <property type="entry name" value="RING/U-box"/>
    <property type="match status" value="1"/>
</dbReference>
<feature type="region of interest" description="Disordered" evidence="2">
    <location>
        <begin position="86"/>
        <end position="139"/>
    </location>
</feature>
<keyword evidence="1" id="KW-0863">Zinc-finger</keyword>
<dbReference type="InterPro" id="IPR001841">
    <property type="entry name" value="Znf_RING"/>
</dbReference>
<accession>A0ABN9XN72</accession>
<dbReference type="Pfam" id="PF14570">
    <property type="entry name" value="zf-RING_4"/>
    <property type="match status" value="1"/>
</dbReference>
<feature type="non-terminal residue" evidence="4">
    <location>
        <position position="163"/>
    </location>
</feature>
<evidence type="ECO:0000256" key="2">
    <source>
        <dbReference type="SAM" id="MobiDB-lite"/>
    </source>
</evidence>
<evidence type="ECO:0000313" key="4">
    <source>
        <dbReference type="EMBL" id="CAK0901241.1"/>
    </source>
</evidence>
<dbReference type="InterPro" id="IPR039515">
    <property type="entry name" value="NOT4_mRING-HC-C4C4"/>
</dbReference>
<name>A0ABN9XN72_9DINO</name>
<dbReference type="Gene3D" id="3.30.40.10">
    <property type="entry name" value="Zinc/RING finger domain, C3HC4 (zinc finger)"/>
    <property type="match status" value="1"/>
</dbReference>
<dbReference type="EMBL" id="CAUYUJ010020899">
    <property type="protein sequence ID" value="CAK0901241.1"/>
    <property type="molecule type" value="Genomic_DNA"/>
</dbReference>
<organism evidence="4 5">
    <name type="scientific">Prorocentrum cordatum</name>
    <dbReference type="NCBI Taxonomy" id="2364126"/>
    <lineage>
        <taxon>Eukaryota</taxon>
        <taxon>Sar</taxon>
        <taxon>Alveolata</taxon>
        <taxon>Dinophyceae</taxon>
        <taxon>Prorocentrales</taxon>
        <taxon>Prorocentraceae</taxon>
        <taxon>Prorocentrum</taxon>
    </lineage>
</organism>
<feature type="region of interest" description="Disordered" evidence="2">
    <location>
        <begin position="1"/>
        <end position="25"/>
    </location>
</feature>
<keyword evidence="5" id="KW-1185">Reference proteome</keyword>
<feature type="domain" description="RING-type" evidence="3">
    <location>
        <begin position="30"/>
        <end position="73"/>
    </location>
</feature>
<keyword evidence="1" id="KW-0862">Zinc</keyword>
<dbReference type="InterPro" id="IPR013083">
    <property type="entry name" value="Znf_RING/FYVE/PHD"/>
</dbReference>
<evidence type="ECO:0000313" key="5">
    <source>
        <dbReference type="Proteomes" id="UP001189429"/>
    </source>
</evidence>
<comment type="caution">
    <text evidence="4">The sequence shown here is derived from an EMBL/GenBank/DDBJ whole genome shotgun (WGS) entry which is preliminary data.</text>
</comment>
<protein>
    <recommendedName>
        <fullName evidence="3">RING-type domain-containing protein</fullName>
    </recommendedName>
</protein>
<keyword evidence="1" id="KW-0479">Metal-binding</keyword>
<dbReference type="PANTHER" id="PTHR12603">
    <property type="entry name" value="CCR4-NOT TRANSCRIPTION COMPLEX RELATED"/>
    <property type="match status" value="1"/>
</dbReference>
<dbReference type="PROSITE" id="PS50089">
    <property type="entry name" value="ZF_RING_2"/>
    <property type="match status" value="1"/>
</dbReference>
<reference evidence="4" key="1">
    <citation type="submission" date="2023-10" db="EMBL/GenBank/DDBJ databases">
        <authorList>
            <person name="Chen Y."/>
            <person name="Shah S."/>
            <person name="Dougan E. K."/>
            <person name="Thang M."/>
            <person name="Chan C."/>
        </authorList>
    </citation>
    <scope>NUCLEOTIDE SEQUENCE [LARGE SCALE GENOMIC DNA]</scope>
</reference>
<dbReference type="PANTHER" id="PTHR12603:SF0">
    <property type="entry name" value="CCR4-NOT TRANSCRIPTION COMPLEX SUBUNIT 4"/>
    <property type="match status" value="1"/>
</dbReference>
<evidence type="ECO:0000256" key="1">
    <source>
        <dbReference type="PROSITE-ProRule" id="PRU00175"/>
    </source>
</evidence>
<evidence type="ECO:0000259" key="3">
    <source>
        <dbReference type="PROSITE" id="PS50089"/>
    </source>
</evidence>
<dbReference type="Proteomes" id="UP001189429">
    <property type="component" value="Unassembled WGS sequence"/>
</dbReference>
<feature type="compositionally biased region" description="Basic and acidic residues" evidence="2">
    <location>
        <begin position="98"/>
        <end position="139"/>
    </location>
</feature>
<sequence>PFGLRAQSVGVPRQRGHGTMADDDEEEESCPLCMNLLDETDLSFYPCSCNYQVCLFCVHYIMEQMNGKCPACRQDYVEASFRYDASKAQGHRTKAKAKASEKSRHRAEEKSREEEERDLRARHAEQLRQRKDKKGRKDLSEMRVVQRNVVHVIGLTLNIAKAE</sequence>